<feature type="transmembrane region" description="Helical" evidence="17">
    <location>
        <begin position="62"/>
        <end position="84"/>
    </location>
</feature>
<keyword evidence="10" id="KW-0809">Transit peptide</keyword>
<sequence length="138" mass="16243">MTVLSTLCNFSRISSFAVRKAFLNNKRNEIIQAIRKMSGGHGDRTMHITPSRFQYTKFKDDLHFYITLGVVPIVLLILYVNIFIGPATLSEIPEDYEPKHWEYYKVMNTTERTENSYHLIWSEECKIYLRESLCLREG</sequence>
<dbReference type="InterPro" id="IPR019173">
    <property type="entry name" value="NADH_UbQ_OxRdtase_B5_su"/>
</dbReference>
<evidence type="ECO:0000256" key="4">
    <source>
        <dbReference type="ARBA" id="ARBA00011533"/>
    </source>
</evidence>
<comment type="function">
    <text evidence="1">Accessory subunit of the mitochondrial membrane respiratory chain NADH dehydrogenase (Complex I), that is believed not to be involved in catalysis. Complex I functions in the transfer of electrons from NADH to the respiratory chain. The immediate electron acceptor for the enzyme is believed to be ubiquinone.</text>
</comment>
<dbReference type="Pfam" id="PF09781">
    <property type="entry name" value="NDUF_B5"/>
    <property type="match status" value="1"/>
</dbReference>
<keyword evidence="18" id="KW-0830">Ubiquinone</keyword>
<comment type="subunit">
    <text evidence="4">Complex I is composed of 45 different subunits.</text>
</comment>
<dbReference type="Proteomes" id="UP000499080">
    <property type="component" value="Unassembled WGS sequence"/>
</dbReference>
<comment type="similarity">
    <text evidence="3">Belongs to the complex I NDUFB5 subunit family.</text>
</comment>
<evidence type="ECO:0000256" key="14">
    <source>
        <dbReference type="ARBA" id="ARBA00023136"/>
    </source>
</evidence>
<dbReference type="EMBL" id="BGPR01008878">
    <property type="protein sequence ID" value="GBN36667.1"/>
    <property type="molecule type" value="Genomic_DNA"/>
</dbReference>
<evidence type="ECO:0000256" key="3">
    <source>
        <dbReference type="ARBA" id="ARBA00007152"/>
    </source>
</evidence>
<gene>
    <name evidence="18" type="primary">NDUFB5_0</name>
    <name evidence="18" type="ORF">AVEN_73724_1</name>
</gene>
<dbReference type="PANTHER" id="PTHR13178:SF0">
    <property type="entry name" value="NADH DEHYDROGENASE [UBIQUINONE] 1 BETA SUBCOMPLEX SUBUNIT 5, MITOCHONDRIAL"/>
    <property type="match status" value="1"/>
</dbReference>
<evidence type="ECO:0000256" key="5">
    <source>
        <dbReference type="ARBA" id="ARBA00015175"/>
    </source>
</evidence>
<keyword evidence="14 17" id="KW-0472">Membrane</keyword>
<keyword evidence="13" id="KW-0496">Mitochondrion</keyword>
<keyword evidence="12 17" id="KW-1133">Transmembrane helix</keyword>
<dbReference type="PANTHER" id="PTHR13178">
    <property type="entry name" value="NADH-UBIQUINONE OXIDOREDUCTASE SGDH SUBUNIT"/>
    <property type="match status" value="1"/>
</dbReference>
<evidence type="ECO:0000256" key="7">
    <source>
        <dbReference type="ARBA" id="ARBA00022660"/>
    </source>
</evidence>
<evidence type="ECO:0000256" key="15">
    <source>
        <dbReference type="ARBA" id="ARBA00032395"/>
    </source>
</evidence>
<evidence type="ECO:0000256" key="1">
    <source>
        <dbReference type="ARBA" id="ARBA00003195"/>
    </source>
</evidence>
<proteinExistence type="inferred from homology"/>
<evidence type="ECO:0000256" key="6">
    <source>
        <dbReference type="ARBA" id="ARBA00022448"/>
    </source>
</evidence>
<evidence type="ECO:0000313" key="19">
    <source>
        <dbReference type="Proteomes" id="UP000499080"/>
    </source>
</evidence>
<evidence type="ECO:0000256" key="9">
    <source>
        <dbReference type="ARBA" id="ARBA00022792"/>
    </source>
</evidence>
<evidence type="ECO:0000256" key="10">
    <source>
        <dbReference type="ARBA" id="ARBA00022946"/>
    </source>
</evidence>
<comment type="subcellular location">
    <subcellularLocation>
        <location evidence="2">Mitochondrion inner membrane</location>
        <topology evidence="2">Single-pass membrane protein</topology>
    </subcellularLocation>
</comment>
<keyword evidence="9" id="KW-0999">Mitochondrion inner membrane</keyword>
<comment type="caution">
    <text evidence="18">The sequence shown here is derived from an EMBL/GenBank/DDBJ whole genome shotgun (WGS) entry which is preliminary data.</text>
</comment>
<evidence type="ECO:0000256" key="2">
    <source>
        <dbReference type="ARBA" id="ARBA00004434"/>
    </source>
</evidence>
<keyword evidence="19" id="KW-1185">Reference proteome</keyword>
<accession>A0A4Y2NF02</accession>
<evidence type="ECO:0000256" key="16">
    <source>
        <dbReference type="ARBA" id="ARBA00032550"/>
    </source>
</evidence>
<dbReference type="AlphaFoldDB" id="A0A4Y2NF02"/>
<evidence type="ECO:0000256" key="12">
    <source>
        <dbReference type="ARBA" id="ARBA00022989"/>
    </source>
</evidence>
<keyword evidence="11" id="KW-0249">Electron transport</keyword>
<organism evidence="18 19">
    <name type="scientific">Araneus ventricosus</name>
    <name type="common">Orbweaver spider</name>
    <name type="synonym">Epeira ventricosa</name>
    <dbReference type="NCBI Taxonomy" id="182803"/>
    <lineage>
        <taxon>Eukaryota</taxon>
        <taxon>Metazoa</taxon>
        <taxon>Ecdysozoa</taxon>
        <taxon>Arthropoda</taxon>
        <taxon>Chelicerata</taxon>
        <taxon>Arachnida</taxon>
        <taxon>Araneae</taxon>
        <taxon>Araneomorphae</taxon>
        <taxon>Entelegynae</taxon>
        <taxon>Araneoidea</taxon>
        <taxon>Araneidae</taxon>
        <taxon>Araneus</taxon>
    </lineage>
</organism>
<keyword evidence="8 17" id="KW-0812">Transmembrane</keyword>
<evidence type="ECO:0000256" key="17">
    <source>
        <dbReference type="SAM" id="Phobius"/>
    </source>
</evidence>
<dbReference type="OrthoDB" id="9995605at2759"/>
<evidence type="ECO:0000313" key="18">
    <source>
        <dbReference type="EMBL" id="GBN36667.1"/>
    </source>
</evidence>
<protein>
    <recommendedName>
        <fullName evidence="5">NADH dehydrogenase [ubiquinone] 1 beta subcomplex subunit 5, mitochondrial</fullName>
    </recommendedName>
    <alternativeName>
        <fullName evidence="16">Complex I-SGDH</fullName>
    </alternativeName>
    <alternativeName>
        <fullName evidence="15">NADH-ubiquinone oxidoreductase SGDH subunit</fullName>
    </alternativeName>
</protein>
<reference evidence="18 19" key="1">
    <citation type="journal article" date="2019" name="Sci. Rep.">
        <title>Orb-weaving spider Araneus ventricosus genome elucidates the spidroin gene catalogue.</title>
        <authorList>
            <person name="Kono N."/>
            <person name="Nakamura H."/>
            <person name="Ohtoshi R."/>
            <person name="Moran D.A.P."/>
            <person name="Shinohara A."/>
            <person name="Yoshida Y."/>
            <person name="Fujiwara M."/>
            <person name="Mori M."/>
            <person name="Tomita M."/>
            <person name="Arakawa K."/>
        </authorList>
    </citation>
    <scope>NUCLEOTIDE SEQUENCE [LARGE SCALE GENOMIC DNA]</scope>
</reference>
<keyword evidence="6" id="KW-0813">Transport</keyword>
<evidence type="ECO:0000256" key="11">
    <source>
        <dbReference type="ARBA" id="ARBA00022982"/>
    </source>
</evidence>
<keyword evidence="7" id="KW-0679">Respiratory chain</keyword>
<evidence type="ECO:0000256" key="13">
    <source>
        <dbReference type="ARBA" id="ARBA00023128"/>
    </source>
</evidence>
<dbReference type="GO" id="GO:0005743">
    <property type="term" value="C:mitochondrial inner membrane"/>
    <property type="evidence" value="ECO:0007669"/>
    <property type="project" value="UniProtKB-SubCell"/>
</dbReference>
<evidence type="ECO:0000256" key="8">
    <source>
        <dbReference type="ARBA" id="ARBA00022692"/>
    </source>
</evidence>
<name>A0A4Y2NF02_ARAVE</name>